<dbReference type="GeneID" id="85318369"/>
<reference evidence="1" key="1">
    <citation type="submission" date="2023-06" db="EMBL/GenBank/DDBJ databases">
        <title>Genome-scale phylogeny and comparative genomics of the fungal order Sordariales.</title>
        <authorList>
            <consortium name="Lawrence Berkeley National Laboratory"/>
            <person name="Hensen N."/>
            <person name="Bonometti L."/>
            <person name="Westerberg I."/>
            <person name="Brannstrom I.O."/>
            <person name="Guillou S."/>
            <person name="Cros-Aarteil S."/>
            <person name="Calhoun S."/>
            <person name="Haridas S."/>
            <person name="Kuo A."/>
            <person name="Mondo S."/>
            <person name="Pangilinan J."/>
            <person name="Riley R."/>
            <person name="LaButti K."/>
            <person name="Andreopoulos B."/>
            <person name="Lipzen A."/>
            <person name="Chen C."/>
            <person name="Yanf M."/>
            <person name="Daum C."/>
            <person name="Ng V."/>
            <person name="Clum A."/>
            <person name="Steindorff A."/>
            <person name="Ohm R."/>
            <person name="Martin F."/>
            <person name="Silar P."/>
            <person name="Natvig D."/>
            <person name="Lalanne C."/>
            <person name="Gautier V."/>
            <person name="Ament-velasquez S.L."/>
            <person name="Kruys A."/>
            <person name="Hutchinson M.I."/>
            <person name="Powell A.J."/>
            <person name="Barry K."/>
            <person name="Miller A.N."/>
            <person name="Grigoriev I.V."/>
            <person name="Debuchy R."/>
            <person name="Gladieux P."/>
            <person name="Thoren M.H."/>
            <person name="Johannesson H."/>
        </authorList>
    </citation>
    <scope>NUCLEOTIDE SEQUENCE</scope>
    <source>
        <strain evidence="1">SMH2392-1A</strain>
    </source>
</reference>
<organism evidence="1 2">
    <name type="scientific">Lasiosphaeria miniovina</name>
    <dbReference type="NCBI Taxonomy" id="1954250"/>
    <lineage>
        <taxon>Eukaryota</taxon>
        <taxon>Fungi</taxon>
        <taxon>Dikarya</taxon>
        <taxon>Ascomycota</taxon>
        <taxon>Pezizomycotina</taxon>
        <taxon>Sordariomycetes</taxon>
        <taxon>Sordariomycetidae</taxon>
        <taxon>Sordariales</taxon>
        <taxon>Lasiosphaeriaceae</taxon>
        <taxon>Lasiosphaeria</taxon>
    </lineage>
</organism>
<evidence type="ECO:0000313" key="2">
    <source>
        <dbReference type="Proteomes" id="UP001172101"/>
    </source>
</evidence>
<protein>
    <submittedName>
        <fullName evidence="1">Uncharacterized protein</fullName>
    </submittedName>
</protein>
<keyword evidence="2" id="KW-1185">Reference proteome</keyword>
<dbReference type="EMBL" id="JAUIRO010000007">
    <property type="protein sequence ID" value="KAK0706357.1"/>
    <property type="molecule type" value="Genomic_DNA"/>
</dbReference>
<proteinExistence type="predicted"/>
<sequence>MQCSLHMYLTVLYVGIVQSGILSPGITYIHYLHHVVFSSGRWVHPRQQPKASRQPARLTMAVVTQAMRYATVSCGCATETKRCREAWGKRRTTLVDSESASRHATEGSWHPCRVDGRARNLPMAHCFFSPRLPLAPHAGWTAESHSRLRLTSAPSAGAMCPVG</sequence>
<dbReference type="Proteomes" id="UP001172101">
    <property type="component" value="Unassembled WGS sequence"/>
</dbReference>
<dbReference type="RefSeq" id="XP_060291451.1">
    <property type="nucleotide sequence ID" value="XM_060435099.1"/>
</dbReference>
<comment type="caution">
    <text evidence="1">The sequence shown here is derived from an EMBL/GenBank/DDBJ whole genome shotgun (WGS) entry which is preliminary data.</text>
</comment>
<evidence type="ECO:0000313" key="1">
    <source>
        <dbReference type="EMBL" id="KAK0706357.1"/>
    </source>
</evidence>
<name>A0AA40DMK7_9PEZI</name>
<dbReference type="AlphaFoldDB" id="A0AA40DMK7"/>
<accession>A0AA40DMK7</accession>
<gene>
    <name evidence="1" type="ORF">B0T26DRAFT_450110</name>
</gene>